<accession>A0ACC5RDC3</accession>
<reference evidence="1" key="1">
    <citation type="submission" date="2021-01" db="EMBL/GenBank/DDBJ databases">
        <authorList>
            <person name="Sun Q."/>
        </authorList>
    </citation>
    <scope>NUCLEOTIDE SEQUENCE</scope>
    <source>
        <strain evidence="1">YIM B02566</strain>
    </source>
</reference>
<keyword evidence="2" id="KW-1185">Reference proteome</keyword>
<name>A0ACC5RDC3_9HYPH</name>
<evidence type="ECO:0000313" key="2">
    <source>
        <dbReference type="Proteomes" id="UP000616151"/>
    </source>
</evidence>
<gene>
    <name evidence="1" type="ORF">JHL16_29820</name>
</gene>
<proteinExistence type="predicted"/>
<protein>
    <submittedName>
        <fullName evidence="1">Uncharacterized protein</fullName>
    </submittedName>
</protein>
<comment type="caution">
    <text evidence="1">The sequence shown here is derived from an EMBL/GenBank/DDBJ whole genome shotgun (WGS) entry which is preliminary data.</text>
</comment>
<dbReference type="EMBL" id="JAENHL010000008">
    <property type="protein sequence ID" value="MBK1870600.1"/>
    <property type="molecule type" value="Genomic_DNA"/>
</dbReference>
<sequence>MDAVPQGGEILWTTYYFRDLALAEALVRAKQRGVTVKLCLEASPKLSTANQAVRARLTAADGLGDGFKPVKHLLPAHLHEKIYYFSHPWPVVLVGSFNPSGNTPEDPEVVRRIGDQDRGHNCLVALDDPAAVASLRQHVLSLHAGAQGWPFYFNRAAKSDFSSGKLGLFHYPRWDNAVVDRLIGEHKYDRIRIAASHFRDRSIARLLGRQVKDGASVTVITHDTLRRVPKRIETFAQAQGIDFIRYAHPEKLPMHCKFILLEAGGVRRVLFGSMNLTLTSRYLNNELLVALDDMPDIFAAFEARFAHMLAETRQFRTHAEGHNGHPS</sequence>
<evidence type="ECO:0000313" key="1">
    <source>
        <dbReference type="EMBL" id="MBK1870600.1"/>
    </source>
</evidence>
<organism evidence="1 2">
    <name type="scientific">Taklimakanibacter albus</name>
    <dbReference type="NCBI Taxonomy" id="2800327"/>
    <lineage>
        <taxon>Bacteria</taxon>
        <taxon>Pseudomonadati</taxon>
        <taxon>Pseudomonadota</taxon>
        <taxon>Alphaproteobacteria</taxon>
        <taxon>Hyphomicrobiales</taxon>
        <taxon>Aestuariivirgaceae</taxon>
        <taxon>Taklimakanibacter</taxon>
    </lineage>
</organism>
<dbReference type="Proteomes" id="UP000616151">
    <property type="component" value="Unassembled WGS sequence"/>
</dbReference>